<dbReference type="EMBL" id="SAUN01000001">
    <property type="protein sequence ID" value="RVX47021.1"/>
    <property type="molecule type" value="Genomic_DNA"/>
</dbReference>
<name>A0A438MMX7_9ACTN</name>
<evidence type="ECO:0000313" key="1">
    <source>
        <dbReference type="EMBL" id="RVX47021.1"/>
    </source>
</evidence>
<keyword evidence="2" id="KW-1185">Reference proteome</keyword>
<gene>
    <name evidence="1" type="ORF">EDD27_9940</name>
</gene>
<comment type="caution">
    <text evidence="1">The sequence shown here is derived from an EMBL/GenBank/DDBJ whole genome shotgun (WGS) entry which is preliminary data.</text>
</comment>
<reference evidence="1 2" key="1">
    <citation type="submission" date="2019-01" db="EMBL/GenBank/DDBJ databases">
        <title>Sequencing the genomes of 1000 actinobacteria strains.</title>
        <authorList>
            <person name="Klenk H.-P."/>
        </authorList>
    </citation>
    <scope>NUCLEOTIDE SEQUENCE [LARGE SCALE GENOMIC DNA]</scope>
    <source>
        <strain evidence="1 2">DSM 43925</strain>
    </source>
</reference>
<dbReference type="AlphaFoldDB" id="A0A438MMX7"/>
<dbReference type="Proteomes" id="UP000284824">
    <property type="component" value="Unassembled WGS sequence"/>
</dbReference>
<sequence>MGSSGRSGSIVGEVTLAGEYDDHPPALSDTLPDLAVDLGDTAAFHHALGDTASVGLLETVVSRRVHPELDAPDRAAPAETGTVYVLRRHRRHLVAGILLARMPRLCTTPQAKSWAGRQVAARLRPWEPFDEADPDGGWHTTSGLLVEQYALYRHPGGWHLVGVVSRIPRPRIVTDDDAQAWAADVLRPAGPLSWERGPATVSATTWYAVPAA</sequence>
<proteinExistence type="predicted"/>
<accession>A0A438MMX7</accession>
<evidence type="ECO:0000313" key="2">
    <source>
        <dbReference type="Proteomes" id="UP000284824"/>
    </source>
</evidence>
<protein>
    <submittedName>
        <fullName evidence="1">Uncharacterized protein</fullName>
    </submittedName>
</protein>
<organism evidence="1 2">
    <name type="scientific">Nonomuraea polychroma</name>
    <dbReference type="NCBI Taxonomy" id="46176"/>
    <lineage>
        <taxon>Bacteria</taxon>
        <taxon>Bacillati</taxon>
        <taxon>Actinomycetota</taxon>
        <taxon>Actinomycetes</taxon>
        <taxon>Streptosporangiales</taxon>
        <taxon>Streptosporangiaceae</taxon>
        <taxon>Nonomuraea</taxon>
    </lineage>
</organism>